<keyword evidence="2" id="KW-1185">Reference proteome</keyword>
<dbReference type="EMBL" id="AP023354">
    <property type="protein sequence ID" value="BCJ29822.1"/>
    <property type="molecule type" value="Genomic_DNA"/>
</dbReference>
<dbReference type="Proteomes" id="UP000680750">
    <property type="component" value="Chromosome"/>
</dbReference>
<dbReference type="AlphaFoldDB" id="A0A810L5B2"/>
<name>A0A810L5B2_9ACTN</name>
<proteinExistence type="predicted"/>
<gene>
    <name evidence="1" type="ORF">Asera_39300</name>
</gene>
<dbReference type="KEGG" id="aser:Asera_39300"/>
<sequence length="154" mass="16605">MEYVIASSSESVVQMCREMLGFLAGVSFRMGSIPETGFDCDAAILNSPLGHERYGGTPQIGHVQTLINRRDDGAPAVILAAAPIRADVAAAEPSDAEIESHVQGVIESCISAFRSKFPNRGEEARILLHLEGAGIDRRDIKVPLRGVLRFLEDS</sequence>
<organism evidence="1 2">
    <name type="scientific">Actinocatenispora sera</name>
    <dbReference type="NCBI Taxonomy" id="390989"/>
    <lineage>
        <taxon>Bacteria</taxon>
        <taxon>Bacillati</taxon>
        <taxon>Actinomycetota</taxon>
        <taxon>Actinomycetes</taxon>
        <taxon>Micromonosporales</taxon>
        <taxon>Micromonosporaceae</taxon>
        <taxon>Actinocatenispora</taxon>
    </lineage>
</organism>
<evidence type="ECO:0000313" key="1">
    <source>
        <dbReference type="EMBL" id="BCJ29822.1"/>
    </source>
</evidence>
<accession>A0A810L5B2</accession>
<reference evidence="1" key="1">
    <citation type="submission" date="2020-08" db="EMBL/GenBank/DDBJ databases">
        <title>Whole genome shotgun sequence of Actinocatenispora sera NBRC 101916.</title>
        <authorList>
            <person name="Komaki H."/>
            <person name="Tamura T."/>
        </authorList>
    </citation>
    <scope>NUCLEOTIDE SEQUENCE</scope>
    <source>
        <strain evidence="1">NBRC 101916</strain>
    </source>
</reference>
<evidence type="ECO:0000313" key="2">
    <source>
        <dbReference type="Proteomes" id="UP000680750"/>
    </source>
</evidence>
<protein>
    <submittedName>
        <fullName evidence="1">Uncharacterized protein</fullName>
    </submittedName>
</protein>